<dbReference type="Proteomes" id="UP000183894">
    <property type="component" value="Unassembled WGS sequence"/>
</dbReference>
<evidence type="ECO:0000256" key="9">
    <source>
        <dbReference type="ARBA" id="ARBA00048853"/>
    </source>
</evidence>
<dbReference type="GO" id="GO:0050661">
    <property type="term" value="F:NADP binding"/>
    <property type="evidence" value="ECO:0007669"/>
    <property type="project" value="UniProtKB-UniRule"/>
</dbReference>
<proteinExistence type="inferred from homology"/>
<evidence type="ECO:0000256" key="10">
    <source>
        <dbReference type="HAMAP-Rule" id="MF_00559"/>
    </source>
</evidence>
<feature type="binding site" evidence="10">
    <location>
        <position position="177"/>
    </location>
    <ligand>
        <name>NAD(+)</name>
        <dbReference type="ChEBI" id="CHEBI:57540"/>
    </ligand>
</feature>
<evidence type="ECO:0000256" key="8">
    <source>
        <dbReference type="ARBA" id="ARBA00048067"/>
    </source>
</evidence>
<feature type="binding site" evidence="10">
    <location>
        <position position="119"/>
    </location>
    <ligand>
        <name>NAD(+)</name>
        <dbReference type="ChEBI" id="CHEBI:57540"/>
    </ligand>
</feature>
<dbReference type="EC" id="1.2.1.59" evidence="10 12"/>
<dbReference type="InterPro" id="IPR036291">
    <property type="entry name" value="NAD(P)-bd_dom_sf"/>
</dbReference>
<sequence length="365" mass="39454">MVGYGRVSAMIRVGVNGYGTIGKRVADAVEAQPDMEIIGVAKTQPNFEAHTAVKRGYPMYAAIPERAPLFAEAGIEVAGEVDELVAEADIIVDCTPSGIGEQNRELYETHHTPAIFQGGESADVADVSFNARSNFDAARDADYVRVVSCNTTGLSRVIAPLEEEYGVEKVRATLVRRGGDPGQNSRGPINDILPNPIKVPSHHGPDVKTIFPDLEIDTLGLKVPATLMHVHALNVTLGDDVTGAHVRQLLEEEDRIYVIPEGLGIDGAGKLKDLALDAGRPRGDLWENCVWGESIGVNGRDLYLFQAIHQESDVIPENVDAIRAMFDLEDKETSMQRTDRQLGVGISGDPSGFSEQARAEFADDD</sequence>
<evidence type="ECO:0000256" key="5">
    <source>
        <dbReference type="ARBA" id="ARBA00023002"/>
    </source>
</evidence>
<dbReference type="Pfam" id="PF01113">
    <property type="entry name" value="DapB_N"/>
    <property type="match status" value="1"/>
</dbReference>
<evidence type="ECO:0000256" key="6">
    <source>
        <dbReference type="ARBA" id="ARBA00023027"/>
    </source>
</evidence>
<evidence type="ECO:0000256" key="2">
    <source>
        <dbReference type="ARBA" id="ARBA00007406"/>
    </source>
</evidence>
<evidence type="ECO:0000256" key="1">
    <source>
        <dbReference type="ARBA" id="ARBA00004869"/>
    </source>
</evidence>
<dbReference type="GO" id="GO:0006096">
    <property type="term" value="P:glycolytic process"/>
    <property type="evidence" value="ECO:0007669"/>
    <property type="project" value="UniProtKB-UniRule"/>
</dbReference>
<feature type="region of interest" description="Disordered" evidence="13">
    <location>
        <begin position="333"/>
        <end position="365"/>
    </location>
</feature>
<dbReference type="InterPro" id="IPR006436">
    <property type="entry name" value="Glyceraldehyde-3-P_DH_2_arc"/>
</dbReference>
<evidence type="ECO:0000256" key="12">
    <source>
        <dbReference type="RuleBase" id="RU003388"/>
    </source>
</evidence>
<comment type="catalytic activity">
    <reaction evidence="8 10 12">
        <text>D-glyceraldehyde 3-phosphate + phosphate + NADP(+) = (2R)-3-phospho-glyceroyl phosphate + NADPH + H(+)</text>
        <dbReference type="Rhea" id="RHEA:10296"/>
        <dbReference type="ChEBI" id="CHEBI:15378"/>
        <dbReference type="ChEBI" id="CHEBI:43474"/>
        <dbReference type="ChEBI" id="CHEBI:57604"/>
        <dbReference type="ChEBI" id="CHEBI:57783"/>
        <dbReference type="ChEBI" id="CHEBI:58349"/>
        <dbReference type="ChEBI" id="CHEBI:59776"/>
        <dbReference type="EC" id="1.2.1.59"/>
    </reaction>
</comment>
<comment type="catalytic activity">
    <reaction evidence="9 10 12">
        <text>D-glyceraldehyde 3-phosphate + phosphate + NAD(+) = (2R)-3-phospho-glyceroyl phosphate + NADH + H(+)</text>
        <dbReference type="Rhea" id="RHEA:10300"/>
        <dbReference type="ChEBI" id="CHEBI:15378"/>
        <dbReference type="ChEBI" id="CHEBI:43474"/>
        <dbReference type="ChEBI" id="CHEBI:57540"/>
        <dbReference type="ChEBI" id="CHEBI:57604"/>
        <dbReference type="ChEBI" id="CHEBI:57945"/>
        <dbReference type="ChEBI" id="CHEBI:59776"/>
        <dbReference type="EC" id="1.2.1.59"/>
    </reaction>
</comment>
<dbReference type="Gene3D" id="3.30.360.10">
    <property type="entry name" value="Dihydrodipicolinate Reductase, domain 2"/>
    <property type="match status" value="1"/>
</dbReference>
<name>A0A1H7FUX3_HALLR</name>
<feature type="binding site" evidence="10">
    <location>
        <begin position="148"/>
        <end position="150"/>
    </location>
    <ligand>
        <name>D-glyceraldehyde 3-phosphate</name>
        <dbReference type="ChEBI" id="CHEBI:59776"/>
    </ligand>
</feature>
<dbReference type="PIRSF" id="PIRSF000149">
    <property type="entry name" value="GAP_DH"/>
    <property type="match status" value="1"/>
</dbReference>
<feature type="binding site" evidence="10">
    <location>
        <begin position="203"/>
        <end position="204"/>
    </location>
    <ligand>
        <name>D-glyceraldehyde 3-phosphate</name>
        <dbReference type="ChEBI" id="CHEBI:59776"/>
    </ligand>
</feature>
<dbReference type="NCBIfam" id="NF003251">
    <property type="entry name" value="PRK04207.1"/>
    <property type="match status" value="1"/>
</dbReference>
<evidence type="ECO:0000313" key="15">
    <source>
        <dbReference type="EMBL" id="SEK28302.1"/>
    </source>
</evidence>
<feature type="binding site" evidence="10">
    <location>
        <begin position="20"/>
        <end position="21"/>
    </location>
    <ligand>
        <name>NAD(+)</name>
        <dbReference type="ChEBI" id="CHEBI:57540"/>
    </ligand>
</feature>
<dbReference type="InterPro" id="IPR000846">
    <property type="entry name" value="DapB_N"/>
</dbReference>
<comment type="similarity">
    <text evidence="2 10 12">Belongs to the glyceraldehyde-3-phosphate dehydrogenase family.</text>
</comment>
<dbReference type="GO" id="GO:0008839">
    <property type="term" value="F:4-hydroxy-tetrahydrodipicolinate reductase"/>
    <property type="evidence" value="ECO:0007669"/>
    <property type="project" value="InterPro"/>
</dbReference>
<dbReference type="AlphaFoldDB" id="A0A1H7FUX3"/>
<dbReference type="InterPro" id="IPR020829">
    <property type="entry name" value="GlycerAld_3-P_DH_cat"/>
</dbReference>
<keyword evidence="10 12" id="KW-0963">Cytoplasm</keyword>
<dbReference type="UniPathway" id="UPA00109">
    <property type="reaction ID" value="UER00184"/>
</dbReference>
<dbReference type="InterPro" id="IPR020831">
    <property type="entry name" value="GlycerAld/Erythrose_P_DH"/>
</dbReference>
<protein>
    <recommendedName>
        <fullName evidence="10 12">Glyceraldehyde-3-phosphate dehydrogenase</fullName>
        <shortName evidence="10">GAPDH</shortName>
        <ecNumber evidence="10 12">1.2.1.59</ecNumber>
    </recommendedName>
    <alternativeName>
        <fullName evidence="10">NAD(P)-dependent glyceraldehyde-3-phosphate dehydrogenase</fullName>
    </alternativeName>
</protein>
<evidence type="ECO:0000256" key="13">
    <source>
        <dbReference type="SAM" id="MobiDB-lite"/>
    </source>
</evidence>
<dbReference type="SUPFAM" id="SSF55347">
    <property type="entry name" value="Glyceraldehyde-3-phosphate dehydrogenase-like, C-terminal domain"/>
    <property type="match status" value="1"/>
</dbReference>
<dbReference type="Pfam" id="PF02800">
    <property type="entry name" value="Gp_dh_C"/>
    <property type="match status" value="1"/>
</dbReference>
<comment type="subunit">
    <text evidence="3 10 12">Homotetramer.</text>
</comment>
<evidence type="ECO:0000256" key="7">
    <source>
        <dbReference type="ARBA" id="ARBA00023152"/>
    </source>
</evidence>
<dbReference type="CDD" id="cd02278">
    <property type="entry name" value="GAPDH_II_N"/>
    <property type="match status" value="1"/>
</dbReference>
<comment type="subcellular location">
    <subcellularLocation>
        <location evidence="10 12">Cytoplasm</location>
    </subcellularLocation>
</comment>
<dbReference type="HAMAP" id="MF_00559">
    <property type="entry name" value="G3P_dehdrog_arch"/>
    <property type="match status" value="1"/>
</dbReference>
<evidence type="ECO:0000256" key="3">
    <source>
        <dbReference type="ARBA" id="ARBA00011881"/>
    </source>
</evidence>
<dbReference type="EMBL" id="FOAD01000001">
    <property type="protein sequence ID" value="SEK28302.1"/>
    <property type="molecule type" value="Genomic_DNA"/>
</dbReference>
<dbReference type="GO" id="GO:0051287">
    <property type="term" value="F:NAD binding"/>
    <property type="evidence" value="ECO:0007669"/>
    <property type="project" value="UniProtKB-UniRule"/>
</dbReference>
<keyword evidence="5 10" id="KW-0560">Oxidoreductase</keyword>
<dbReference type="NCBIfam" id="TIGR01546">
    <property type="entry name" value="GAPDH-II_archae"/>
    <property type="match status" value="1"/>
</dbReference>
<gene>
    <name evidence="10" type="primary">gap</name>
    <name evidence="15" type="ORF">SAMN04488691_10192</name>
</gene>
<feature type="binding site" evidence="10">
    <location>
        <position position="310"/>
    </location>
    <ligand>
        <name>NAD(+)</name>
        <dbReference type="ChEBI" id="CHEBI:57540"/>
    </ligand>
</feature>
<evidence type="ECO:0000256" key="11">
    <source>
        <dbReference type="PIRSR" id="PIRSR000149-1"/>
    </source>
</evidence>
<reference evidence="15 16" key="1">
    <citation type="submission" date="2016-10" db="EMBL/GenBank/DDBJ databases">
        <authorList>
            <person name="de Groot N.N."/>
        </authorList>
    </citation>
    <scope>NUCLEOTIDE SEQUENCE [LARGE SCALE GENOMIC DNA]</scope>
    <source>
        <strain evidence="15 16">CDM_5</strain>
    </source>
</reference>
<dbReference type="GO" id="GO:0004365">
    <property type="term" value="F:glyceraldehyde-3-phosphate dehydrogenase (NAD+) (phosphorylating) activity"/>
    <property type="evidence" value="ECO:0007669"/>
    <property type="project" value="UniProtKB-UniRule"/>
</dbReference>
<keyword evidence="4 10" id="KW-0521">NADP</keyword>
<dbReference type="SMART" id="SM00846">
    <property type="entry name" value="Gp_dh_N"/>
    <property type="match status" value="1"/>
</dbReference>
<dbReference type="GO" id="GO:0005737">
    <property type="term" value="C:cytoplasm"/>
    <property type="evidence" value="ECO:0007669"/>
    <property type="project" value="UniProtKB-SubCell"/>
</dbReference>
<keyword evidence="7 10" id="KW-0324">Glycolysis</keyword>
<dbReference type="InterPro" id="IPR020830">
    <property type="entry name" value="GlycerAld_3-P_DH_AS"/>
</dbReference>
<comment type="pathway">
    <text evidence="1 10 12">Carbohydrate degradation; glycolysis; pyruvate from D-glyceraldehyde 3-phosphate: step 1/5.</text>
</comment>
<dbReference type="SUPFAM" id="SSF51735">
    <property type="entry name" value="NAD(P)-binding Rossmann-fold domains"/>
    <property type="match status" value="1"/>
</dbReference>
<evidence type="ECO:0000313" key="16">
    <source>
        <dbReference type="Proteomes" id="UP000183894"/>
    </source>
</evidence>
<accession>A0A1H7FUX3</accession>
<dbReference type="InterPro" id="IPR020828">
    <property type="entry name" value="GlycerAld_3-P_DH_NAD(P)-bd"/>
</dbReference>
<dbReference type="GO" id="GO:0047100">
    <property type="term" value="F:glyceraldehyde-3-phosphate dehydrogenase (NADP+) (phosphorylating) activity"/>
    <property type="evidence" value="ECO:0007669"/>
    <property type="project" value="RHEA"/>
</dbReference>
<dbReference type="CDD" id="cd18127">
    <property type="entry name" value="GAPDH_II_C"/>
    <property type="match status" value="1"/>
</dbReference>
<organism evidence="15 16">
    <name type="scientific">Haloferax larsenii</name>
    <dbReference type="NCBI Taxonomy" id="302484"/>
    <lineage>
        <taxon>Archaea</taxon>
        <taxon>Methanobacteriati</taxon>
        <taxon>Methanobacteriota</taxon>
        <taxon>Stenosarchaea group</taxon>
        <taxon>Halobacteria</taxon>
        <taxon>Halobacteriales</taxon>
        <taxon>Haloferacaceae</taxon>
        <taxon>Haloferax</taxon>
    </lineage>
</organism>
<dbReference type="PROSITE" id="PS00071">
    <property type="entry name" value="GAPDH"/>
    <property type="match status" value="1"/>
</dbReference>
<keyword evidence="6 10" id="KW-0520">NAD</keyword>
<feature type="domain" description="Glyceraldehyde 3-phosphate dehydrogenase NAD(P) binding" evidence="14">
    <location>
        <begin position="11"/>
        <end position="149"/>
    </location>
</feature>
<evidence type="ECO:0000259" key="14">
    <source>
        <dbReference type="SMART" id="SM00846"/>
    </source>
</evidence>
<dbReference type="GO" id="GO:0009089">
    <property type="term" value="P:lysine biosynthetic process via diaminopimelate"/>
    <property type="evidence" value="ECO:0007669"/>
    <property type="project" value="InterPro"/>
</dbReference>
<evidence type="ECO:0000256" key="4">
    <source>
        <dbReference type="ARBA" id="ARBA00022857"/>
    </source>
</evidence>
<dbReference type="Gene3D" id="3.40.50.720">
    <property type="entry name" value="NAD(P)-binding Rossmann-like Domain"/>
    <property type="match status" value="1"/>
</dbReference>
<feature type="active site" description="Nucleophile" evidence="10 11">
    <location>
        <position position="149"/>
    </location>
</feature>